<dbReference type="Gene3D" id="3.50.50.60">
    <property type="entry name" value="FAD/NAD(P)-binding domain"/>
    <property type="match status" value="1"/>
</dbReference>
<dbReference type="KEGG" id="zju:107427731"/>
<evidence type="ECO:0000313" key="5">
    <source>
        <dbReference type="Proteomes" id="UP001652623"/>
    </source>
</evidence>
<reference evidence="6" key="1">
    <citation type="submission" date="2025-08" db="UniProtKB">
        <authorList>
            <consortium name="RefSeq"/>
        </authorList>
    </citation>
    <scope>IDENTIFICATION</scope>
    <source>
        <tissue evidence="6">Seedling</tissue>
    </source>
</reference>
<evidence type="ECO:0000256" key="1">
    <source>
        <dbReference type="ARBA" id="ARBA00023002"/>
    </source>
</evidence>
<dbReference type="InParanoid" id="A0A6P4B542"/>
<protein>
    <recommendedName>
        <fullName evidence="2">FAD-dependent oxidoreductase domain-containing protein 1</fullName>
    </recommendedName>
</protein>
<feature type="domain" description="FAD dependent oxidoreductase" evidence="4">
    <location>
        <begin position="78"/>
        <end position="475"/>
    </location>
</feature>
<gene>
    <name evidence="6" type="primary">LOC107427731</name>
</gene>
<dbReference type="Proteomes" id="UP001652623">
    <property type="component" value="Chromosome 9"/>
</dbReference>
<dbReference type="PANTHER" id="PTHR13847:SF287">
    <property type="entry name" value="FAD-DEPENDENT OXIDOREDUCTASE DOMAIN-CONTAINING PROTEIN 1"/>
    <property type="match status" value="1"/>
</dbReference>
<dbReference type="AlphaFoldDB" id="A0A6P4B542"/>
<dbReference type="InterPro" id="IPR006076">
    <property type="entry name" value="FAD-dep_OxRdtase"/>
</dbReference>
<dbReference type="GO" id="GO:0016491">
    <property type="term" value="F:oxidoreductase activity"/>
    <property type="evidence" value="ECO:0007669"/>
    <property type="project" value="UniProtKB-KW"/>
</dbReference>
<sequence length="495" mass="53497">MGSASTLCSISKLNVHRDNVVFLPKTRSSTSAYQSGFLGSKLPGKLSLLSIQKYPRNRTGPFARPGSNPISASHHTFDVVIIGAGIIGLTVARQLLIGSDLSVAVVDKDVPCSGATGAGQGYLWMVNKTPGSDTWDLAMRSHRLWVMLAESMREQGLDPLQHLGWKNTGSLLIGTSSDELDSLKRRVTLLQDAGLRAEYLSGGDLLLEEPDLLVDKDGGAAFVPGDCQLDAQRASAFFQKVNRHFSSEGRYAEFFYDPVTSLLRSDSSGDVIAVKTSNNTLYSRKAIVVAAGCWSGSLMHDLFRESEIVLDVPVKPRKGHLLVLENFDSLKVNHGLMEAGYVNHQIATPLPGISASEAYDHGQTLSISMTATMDSMGNFVLGSSRQFAGFSTEVEESIVNGIWNRAMDFFPKLRERPLSDFIKSRRVRTGLRPYMPDGKPVIGPVPGLPNVFLATGHEGFGLAMALGTAEMVAHMVLGNSENVDSASFAVQGRCC</sequence>
<dbReference type="GeneID" id="107427731"/>
<accession>A0A6P4B542</accession>
<name>A0A6P4B542_ZIZJJ</name>
<dbReference type="InterPro" id="IPR036188">
    <property type="entry name" value="FAD/NAD-bd_sf"/>
</dbReference>
<dbReference type="RefSeq" id="XP_015893596.3">
    <property type="nucleotide sequence ID" value="XM_016038110.4"/>
</dbReference>
<proteinExistence type="predicted"/>
<evidence type="ECO:0000256" key="3">
    <source>
        <dbReference type="ARBA" id="ARBA00046185"/>
    </source>
</evidence>
<dbReference type="Pfam" id="PF01266">
    <property type="entry name" value="DAO"/>
    <property type="match status" value="1"/>
</dbReference>
<evidence type="ECO:0000313" key="6">
    <source>
        <dbReference type="RefSeq" id="XP_015893596.3"/>
    </source>
</evidence>
<dbReference type="Gene3D" id="3.30.9.10">
    <property type="entry name" value="D-Amino Acid Oxidase, subunit A, domain 2"/>
    <property type="match status" value="1"/>
</dbReference>
<comment type="function">
    <text evidence="3">Required for the assembly of the mitochondrial membrane respiratory chain NADH dehydrogenase (Complex I). Involved in mid-late stages of complex I assembly.</text>
</comment>
<dbReference type="SUPFAM" id="SSF54373">
    <property type="entry name" value="FAD-linked reductases, C-terminal domain"/>
    <property type="match status" value="1"/>
</dbReference>
<dbReference type="PANTHER" id="PTHR13847">
    <property type="entry name" value="SARCOSINE DEHYDROGENASE-RELATED"/>
    <property type="match status" value="1"/>
</dbReference>
<dbReference type="GO" id="GO:0005737">
    <property type="term" value="C:cytoplasm"/>
    <property type="evidence" value="ECO:0007669"/>
    <property type="project" value="TreeGrafter"/>
</dbReference>
<keyword evidence="5" id="KW-1185">Reference proteome</keyword>
<evidence type="ECO:0000259" key="4">
    <source>
        <dbReference type="Pfam" id="PF01266"/>
    </source>
</evidence>
<organism evidence="5 6">
    <name type="scientific">Ziziphus jujuba</name>
    <name type="common">Chinese jujube</name>
    <name type="synonym">Ziziphus sativa</name>
    <dbReference type="NCBI Taxonomy" id="326968"/>
    <lineage>
        <taxon>Eukaryota</taxon>
        <taxon>Viridiplantae</taxon>
        <taxon>Streptophyta</taxon>
        <taxon>Embryophyta</taxon>
        <taxon>Tracheophyta</taxon>
        <taxon>Spermatophyta</taxon>
        <taxon>Magnoliopsida</taxon>
        <taxon>eudicotyledons</taxon>
        <taxon>Gunneridae</taxon>
        <taxon>Pentapetalae</taxon>
        <taxon>rosids</taxon>
        <taxon>fabids</taxon>
        <taxon>Rosales</taxon>
        <taxon>Rhamnaceae</taxon>
        <taxon>Paliureae</taxon>
        <taxon>Ziziphus</taxon>
    </lineage>
</organism>
<evidence type="ECO:0000256" key="2">
    <source>
        <dbReference type="ARBA" id="ARBA00039785"/>
    </source>
</evidence>
<dbReference type="FunCoup" id="A0A6P4B542">
    <property type="interactions" value="623"/>
</dbReference>
<keyword evidence="1" id="KW-0560">Oxidoreductase</keyword>
<dbReference type="SUPFAM" id="SSF51905">
    <property type="entry name" value="FAD/NAD(P)-binding domain"/>
    <property type="match status" value="1"/>
</dbReference>